<sequence>MGGLPDGSPALCTNAFNCYYFPLCTRNPPDLYTNLPTLYTGERPALCTLKAWCHIIWVGPFWIYIALLELLLVHLNAMPLAEQLSDTTAIHATDDDPTSADSDQLDMRSLFDFESLFDDFSTPFSPTVLFYHPYNDLHTLEVGIIGVLRIPGLYKYAIRLEYTPEQRLWLAN</sequence>
<name>A0AA39N4M0_ARMTA</name>
<keyword evidence="1" id="KW-0472">Membrane</keyword>
<feature type="transmembrane region" description="Helical" evidence="1">
    <location>
        <begin position="55"/>
        <end position="75"/>
    </location>
</feature>
<reference evidence="2" key="1">
    <citation type="submission" date="2023-06" db="EMBL/GenBank/DDBJ databases">
        <authorList>
            <consortium name="Lawrence Berkeley National Laboratory"/>
            <person name="Ahrendt S."/>
            <person name="Sahu N."/>
            <person name="Indic B."/>
            <person name="Wong-Bajracharya J."/>
            <person name="Merenyi Z."/>
            <person name="Ke H.-M."/>
            <person name="Monk M."/>
            <person name="Kocsube S."/>
            <person name="Drula E."/>
            <person name="Lipzen A."/>
            <person name="Balint B."/>
            <person name="Henrissat B."/>
            <person name="Andreopoulos B."/>
            <person name="Martin F.M."/>
            <person name="Harder C.B."/>
            <person name="Rigling D."/>
            <person name="Ford K.L."/>
            <person name="Foster G.D."/>
            <person name="Pangilinan J."/>
            <person name="Papanicolaou A."/>
            <person name="Barry K."/>
            <person name="LaButti K."/>
            <person name="Viragh M."/>
            <person name="Koriabine M."/>
            <person name="Yan M."/>
            <person name="Riley R."/>
            <person name="Champramary S."/>
            <person name="Plett K.L."/>
            <person name="Tsai I.J."/>
            <person name="Slot J."/>
            <person name="Sipos G."/>
            <person name="Plett J."/>
            <person name="Nagy L.G."/>
            <person name="Grigoriev I.V."/>
        </authorList>
    </citation>
    <scope>NUCLEOTIDE SEQUENCE</scope>
    <source>
        <strain evidence="2">CCBAS 213</strain>
    </source>
</reference>
<evidence type="ECO:0000313" key="3">
    <source>
        <dbReference type="Proteomes" id="UP001175211"/>
    </source>
</evidence>
<gene>
    <name evidence="2" type="ORF">EV420DRAFT_539152</name>
</gene>
<evidence type="ECO:0000256" key="1">
    <source>
        <dbReference type="SAM" id="Phobius"/>
    </source>
</evidence>
<keyword evidence="1" id="KW-0812">Transmembrane</keyword>
<keyword evidence="1" id="KW-1133">Transmembrane helix</keyword>
<evidence type="ECO:0000313" key="2">
    <source>
        <dbReference type="EMBL" id="KAK0457085.1"/>
    </source>
</evidence>
<organism evidence="2 3">
    <name type="scientific">Armillaria tabescens</name>
    <name type="common">Ringless honey mushroom</name>
    <name type="synonym">Agaricus tabescens</name>
    <dbReference type="NCBI Taxonomy" id="1929756"/>
    <lineage>
        <taxon>Eukaryota</taxon>
        <taxon>Fungi</taxon>
        <taxon>Dikarya</taxon>
        <taxon>Basidiomycota</taxon>
        <taxon>Agaricomycotina</taxon>
        <taxon>Agaricomycetes</taxon>
        <taxon>Agaricomycetidae</taxon>
        <taxon>Agaricales</taxon>
        <taxon>Marasmiineae</taxon>
        <taxon>Physalacriaceae</taxon>
        <taxon>Desarmillaria</taxon>
    </lineage>
</organism>
<keyword evidence="3" id="KW-1185">Reference proteome</keyword>
<dbReference type="EMBL" id="JAUEPS010000023">
    <property type="protein sequence ID" value="KAK0457085.1"/>
    <property type="molecule type" value="Genomic_DNA"/>
</dbReference>
<dbReference type="Proteomes" id="UP001175211">
    <property type="component" value="Unassembled WGS sequence"/>
</dbReference>
<comment type="caution">
    <text evidence="2">The sequence shown here is derived from an EMBL/GenBank/DDBJ whole genome shotgun (WGS) entry which is preliminary data.</text>
</comment>
<dbReference type="GeneID" id="85366054"/>
<accession>A0AA39N4M0</accession>
<dbReference type="AlphaFoldDB" id="A0AA39N4M0"/>
<dbReference type="RefSeq" id="XP_060329400.1">
    <property type="nucleotide sequence ID" value="XM_060482506.1"/>
</dbReference>
<proteinExistence type="predicted"/>
<protein>
    <submittedName>
        <fullName evidence="2">Uncharacterized protein</fullName>
    </submittedName>
</protein>